<comment type="caution">
    <text evidence="1">The sequence shown here is derived from an EMBL/GenBank/DDBJ whole genome shotgun (WGS) entry which is preliminary data.</text>
</comment>
<protein>
    <submittedName>
        <fullName evidence="1">Uncharacterized protein</fullName>
    </submittedName>
</protein>
<reference evidence="1 2" key="1">
    <citation type="submission" date="2024-09" db="EMBL/GenBank/DDBJ databases">
        <title>Chromosome-scale assembly of Riccia fluitans.</title>
        <authorList>
            <person name="Paukszto L."/>
            <person name="Sawicki J."/>
            <person name="Karawczyk K."/>
            <person name="Piernik-Szablinska J."/>
            <person name="Szczecinska M."/>
            <person name="Mazdziarz M."/>
        </authorList>
    </citation>
    <scope>NUCLEOTIDE SEQUENCE [LARGE SCALE GENOMIC DNA]</scope>
    <source>
        <strain evidence="1">Rf_01</strain>
        <tissue evidence="1">Aerial parts of the thallus</tissue>
    </source>
</reference>
<keyword evidence="2" id="KW-1185">Reference proteome</keyword>
<gene>
    <name evidence="1" type="ORF">R1flu_011160</name>
</gene>
<organism evidence="1 2">
    <name type="scientific">Riccia fluitans</name>
    <dbReference type="NCBI Taxonomy" id="41844"/>
    <lineage>
        <taxon>Eukaryota</taxon>
        <taxon>Viridiplantae</taxon>
        <taxon>Streptophyta</taxon>
        <taxon>Embryophyta</taxon>
        <taxon>Marchantiophyta</taxon>
        <taxon>Marchantiopsida</taxon>
        <taxon>Marchantiidae</taxon>
        <taxon>Marchantiales</taxon>
        <taxon>Ricciaceae</taxon>
        <taxon>Riccia</taxon>
    </lineage>
</organism>
<sequence length="73" mass="8085">MWNSSKGPQLLEIRILSGWGPSMKDNKCNRLHEIQLITQGSYGAYDLTPVCVQKGGELNRPDIGLSEISDLLV</sequence>
<dbReference type="EMBL" id="JBHFFA010000002">
    <property type="protein sequence ID" value="KAL2643573.1"/>
    <property type="molecule type" value="Genomic_DNA"/>
</dbReference>
<evidence type="ECO:0000313" key="1">
    <source>
        <dbReference type="EMBL" id="KAL2643573.1"/>
    </source>
</evidence>
<proteinExistence type="predicted"/>
<evidence type="ECO:0000313" key="2">
    <source>
        <dbReference type="Proteomes" id="UP001605036"/>
    </source>
</evidence>
<accession>A0ABD1Z720</accession>
<name>A0ABD1Z720_9MARC</name>
<dbReference type="Proteomes" id="UP001605036">
    <property type="component" value="Unassembled WGS sequence"/>
</dbReference>
<dbReference type="AlphaFoldDB" id="A0ABD1Z720"/>